<dbReference type="Proteomes" id="UP001164250">
    <property type="component" value="Chromosome 1"/>
</dbReference>
<protein>
    <submittedName>
        <fullName evidence="1">Uncharacterized protein</fullName>
    </submittedName>
</protein>
<name>A0ACC1C4C1_9ROSI</name>
<reference evidence="2" key="1">
    <citation type="journal article" date="2023" name="G3 (Bethesda)">
        <title>Genome assembly and association tests identify interacting loci associated with vigor, precocity, and sex in interspecific pistachio rootstocks.</title>
        <authorList>
            <person name="Palmer W."/>
            <person name="Jacygrad E."/>
            <person name="Sagayaradj S."/>
            <person name="Cavanaugh K."/>
            <person name="Han R."/>
            <person name="Bertier L."/>
            <person name="Beede B."/>
            <person name="Kafkas S."/>
            <person name="Golino D."/>
            <person name="Preece J."/>
            <person name="Michelmore R."/>
        </authorList>
    </citation>
    <scope>NUCLEOTIDE SEQUENCE [LARGE SCALE GENOMIC DNA]</scope>
</reference>
<gene>
    <name evidence="1" type="ORF">Patl1_02706</name>
</gene>
<accession>A0ACC1C4C1</accession>
<dbReference type="EMBL" id="CM047897">
    <property type="protein sequence ID" value="KAJ0110555.1"/>
    <property type="molecule type" value="Genomic_DNA"/>
</dbReference>
<sequence>MMREKLDFFGIIKEAIKLPFKNLNFIIVFIALLPFFCFFLLHEIIFQHNLIQALTFMSHSSRCYNIFSCYGKLIGKISPKNLISFLSLVGFVHLVDLLNTIITVSTASAIYLEDQDPMNLKDLITKSMKKVSFKGPLITSICALLLTSLTLIGLLTLSINFYVSIFVFFKILYGLLFLAFITKYMEWTAIWNMGLVISILEENKHGDVALGVSAYLSRGSRKRGSLLELMFSGWSFGLRLLCISVGWRNRGSKNVIEVIAAHVCLDCIWNVMKWVVFVIYYYDCKKRFLEKKFDGAEGRP</sequence>
<evidence type="ECO:0000313" key="1">
    <source>
        <dbReference type="EMBL" id="KAJ0110555.1"/>
    </source>
</evidence>
<keyword evidence="2" id="KW-1185">Reference proteome</keyword>
<organism evidence="1 2">
    <name type="scientific">Pistacia atlantica</name>
    <dbReference type="NCBI Taxonomy" id="434234"/>
    <lineage>
        <taxon>Eukaryota</taxon>
        <taxon>Viridiplantae</taxon>
        <taxon>Streptophyta</taxon>
        <taxon>Embryophyta</taxon>
        <taxon>Tracheophyta</taxon>
        <taxon>Spermatophyta</taxon>
        <taxon>Magnoliopsida</taxon>
        <taxon>eudicotyledons</taxon>
        <taxon>Gunneridae</taxon>
        <taxon>Pentapetalae</taxon>
        <taxon>rosids</taxon>
        <taxon>malvids</taxon>
        <taxon>Sapindales</taxon>
        <taxon>Anacardiaceae</taxon>
        <taxon>Pistacia</taxon>
    </lineage>
</organism>
<comment type="caution">
    <text evidence="1">The sequence shown here is derived from an EMBL/GenBank/DDBJ whole genome shotgun (WGS) entry which is preliminary data.</text>
</comment>
<proteinExistence type="predicted"/>
<evidence type="ECO:0000313" key="2">
    <source>
        <dbReference type="Proteomes" id="UP001164250"/>
    </source>
</evidence>